<dbReference type="GO" id="GO:0005507">
    <property type="term" value="F:copper ion binding"/>
    <property type="evidence" value="ECO:0007669"/>
    <property type="project" value="TreeGrafter"/>
</dbReference>
<dbReference type="InterPro" id="IPR011322">
    <property type="entry name" value="N-reg_PII-like_a/b"/>
</dbReference>
<dbReference type="InterPro" id="IPR015867">
    <property type="entry name" value="N-reg_PII/ATP_PRibTrfase_C"/>
</dbReference>
<keyword evidence="3" id="KW-1185">Reference proteome</keyword>
<reference evidence="2 3" key="2">
    <citation type="journal article" date="2016" name="Genome Announc.">
        <title>Draft Genome Sequence of the N2-Fixing Cyanobacterium Nostoc piscinale CENA21, Isolated from the Brazilian Amazon Floodplain.</title>
        <authorList>
            <person name="Leao T."/>
            <person name="Guimaraes P.I."/>
            <person name="de Melo A.G."/>
            <person name="Ramos R.T."/>
            <person name="Leao P.N."/>
            <person name="Silva A."/>
            <person name="Fiore M.F."/>
            <person name="Schneider M.P."/>
        </authorList>
    </citation>
    <scope>NUCLEOTIDE SEQUENCE [LARGE SCALE GENOMIC DNA]</scope>
    <source>
        <strain evidence="2 3">CENA21</strain>
    </source>
</reference>
<dbReference type="KEGG" id="npz:ACX27_17700"/>
<dbReference type="PANTHER" id="PTHR23419">
    <property type="entry name" value="DIVALENT CATION TOLERANCE CUTA-RELATED"/>
    <property type="match status" value="1"/>
</dbReference>
<evidence type="ECO:0000313" key="2">
    <source>
        <dbReference type="EMBL" id="ALF54261.1"/>
    </source>
</evidence>
<comment type="similarity">
    <text evidence="1">Belongs to the CutA family.</text>
</comment>
<dbReference type="AlphaFoldDB" id="A0A0M4TLT6"/>
<dbReference type="GO" id="GO:0010038">
    <property type="term" value="P:response to metal ion"/>
    <property type="evidence" value="ECO:0007669"/>
    <property type="project" value="InterPro"/>
</dbReference>
<evidence type="ECO:0000256" key="1">
    <source>
        <dbReference type="ARBA" id="ARBA00010169"/>
    </source>
</evidence>
<dbReference type="PANTHER" id="PTHR23419:SF8">
    <property type="entry name" value="FI09726P"/>
    <property type="match status" value="1"/>
</dbReference>
<name>A0A0M4TLT6_9NOSO</name>
<evidence type="ECO:0000313" key="3">
    <source>
        <dbReference type="Proteomes" id="UP000062645"/>
    </source>
</evidence>
<sequence length="104" mass="12067">MMKIALTNLPPEDGERIARLLVEEHLVACVNLYPIKSFYFWQGELQFDSEVTLMMKVSTAGVARLKNRILELHPYELPEFLVLDVDNEASLREYIDFVQAETHL</sequence>
<dbReference type="Gene3D" id="3.30.70.120">
    <property type="match status" value="1"/>
</dbReference>
<dbReference type="InterPro" id="IPR004323">
    <property type="entry name" value="Ion_tolerance_CutA"/>
</dbReference>
<proteinExistence type="inferred from homology"/>
<dbReference type="Pfam" id="PF03091">
    <property type="entry name" value="CutA1"/>
    <property type="match status" value="1"/>
</dbReference>
<organism evidence="2 3">
    <name type="scientific">Nostoc piscinale CENA21</name>
    <dbReference type="NCBI Taxonomy" id="224013"/>
    <lineage>
        <taxon>Bacteria</taxon>
        <taxon>Bacillati</taxon>
        <taxon>Cyanobacteriota</taxon>
        <taxon>Cyanophyceae</taxon>
        <taxon>Nostocales</taxon>
        <taxon>Nostocaceae</taxon>
        <taxon>Nostoc</taxon>
    </lineage>
</organism>
<gene>
    <name evidence="2" type="ORF">ACX27_17700</name>
</gene>
<dbReference type="SUPFAM" id="SSF54913">
    <property type="entry name" value="GlnB-like"/>
    <property type="match status" value="1"/>
</dbReference>
<accession>A0A0M4TLT6</accession>
<dbReference type="PATRIC" id="fig|224013.5.peg.4234"/>
<reference evidence="3" key="1">
    <citation type="submission" date="2015-07" db="EMBL/GenBank/DDBJ databases">
        <title>Genome Of Nitrogen-Fixing Cyanobacterium Nostoc piscinale CENA21 From Solimoes/Amazon River Floodplain Sediments And Comparative Genomics To Uncover Biosynthetic Natural Products Potential.</title>
        <authorList>
            <person name="Leao T.F."/>
            <person name="Leao P.N."/>
            <person name="Guimaraes P.I."/>
            <person name="de Melo A.G.C."/>
            <person name="Ramos R.T.J."/>
            <person name="Silva A."/>
            <person name="Fiore M.F."/>
            <person name="Schneider M.P.C."/>
        </authorList>
    </citation>
    <scope>NUCLEOTIDE SEQUENCE [LARGE SCALE GENOMIC DNA]</scope>
    <source>
        <strain evidence="3">CENA21</strain>
    </source>
</reference>
<dbReference type="EMBL" id="CP012036">
    <property type="protein sequence ID" value="ALF54261.1"/>
    <property type="molecule type" value="Genomic_DNA"/>
</dbReference>
<dbReference type="STRING" id="224013.ACX27_17700"/>
<dbReference type="RefSeq" id="WP_235526254.1">
    <property type="nucleotide sequence ID" value="NZ_CP012036.1"/>
</dbReference>
<evidence type="ECO:0008006" key="4">
    <source>
        <dbReference type="Google" id="ProtNLM"/>
    </source>
</evidence>
<dbReference type="Proteomes" id="UP000062645">
    <property type="component" value="Chromosome"/>
</dbReference>
<protein>
    <recommendedName>
        <fullName evidence="4">Divalent-cation tolerance protein CutA</fullName>
    </recommendedName>
</protein>